<dbReference type="InterPro" id="IPR050991">
    <property type="entry name" value="ECM_Regulatory_Proteins"/>
</dbReference>
<dbReference type="PROSITE" id="PS50853">
    <property type="entry name" value="FN3"/>
    <property type="match status" value="2"/>
</dbReference>
<keyword evidence="3" id="KW-0119">Carbohydrate metabolism</keyword>
<dbReference type="InterPro" id="IPR003961">
    <property type="entry name" value="FN3_dom"/>
</dbReference>
<evidence type="ECO:0000256" key="2">
    <source>
        <dbReference type="ARBA" id="ARBA00023295"/>
    </source>
</evidence>
<dbReference type="CDD" id="cd00063">
    <property type="entry name" value="FN3"/>
    <property type="match status" value="2"/>
</dbReference>
<protein>
    <recommendedName>
        <fullName evidence="6">Fibronectin type-III domain-containing protein</fullName>
    </recommendedName>
</protein>
<dbReference type="SUPFAM" id="SSF49265">
    <property type="entry name" value="Fibronectin type III"/>
    <property type="match status" value="1"/>
</dbReference>
<organism evidence="7 8">
    <name type="scientific">Actinomadura fulvescens</name>
    <dbReference type="NCBI Taxonomy" id="46160"/>
    <lineage>
        <taxon>Bacteria</taxon>
        <taxon>Bacillati</taxon>
        <taxon>Actinomycetota</taxon>
        <taxon>Actinomycetes</taxon>
        <taxon>Streptosporangiales</taxon>
        <taxon>Thermomonosporaceae</taxon>
        <taxon>Actinomadura</taxon>
    </lineage>
</organism>
<dbReference type="InterPro" id="IPR013783">
    <property type="entry name" value="Ig-like_fold"/>
</dbReference>
<feature type="domain" description="Fibronectin type-III" evidence="6">
    <location>
        <begin position="229"/>
        <end position="317"/>
    </location>
</feature>
<reference evidence="7 8" key="1">
    <citation type="journal article" date="2019" name="Int. J. Syst. Evol. Microbiol.">
        <title>The Global Catalogue of Microorganisms (GCM) 10K type strain sequencing project: providing services to taxonomists for standard genome sequencing and annotation.</title>
        <authorList>
            <consortium name="The Broad Institute Genomics Platform"/>
            <consortium name="The Broad Institute Genome Sequencing Center for Infectious Disease"/>
            <person name="Wu L."/>
            <person name="Ma J."/>
        </authorList>
    </citation>
    <scope>NUCLEOTIDE SEQUENCE [LARGE SCALE GENOMIC DNA]</scope>
    <source>
        <strain evidence="7 8">JCM 6833</strain>
    </source>
</reference>
<evidence type="ECO:0000259" key="6">
    <source>
        <dbReference type="PROSITE" id="PS50853"/>
    </source>
</evidence>
<dbReference type="InterPro" id="IPR006311">
    <property type="entry name" value="TAT_signal"/>
</dbReference>
<evidence type="ECO:0000313" key="8">
    <source>
        <dbReference type="Proteomes" id="UP001501509"/>
    </source>
</evidence>
<keyword evidence="8" id="KW-1185">Reference proteome</keyword>
<sequence>MKDLITPGRRRATLVLAAAAAVVGGSIASPGTPAAVAEPTSINLKYSCKYPLIGEHELTTAMTLDFPKRVSLQTTAGKEYPSETIEAVATVNAETTDGLTAVGAVELGGTLDNQGSWAELGHANARWEDPAGGIENADQYFQVPKTRIPPAGAFKIKVSTQLLPLEVEKAGHGRFIVKDLQMKIMPRKADGKPTTLGTIDVTCKQRPDQKNVIAEYEVVDEPDTKAPSKPGAVRVTSKSSTQATLSWGRSADDFWVAGYDIYDGDKLVKQVNPGSKTNETLTGLTPGSSHSFTVKARDLSKNVSEASAPAQVTLDPEGPDTTPPSPPGKLTKTALTSNAAVVSWEESTDNVGVEGYNVYARDKGTAGERLAGTSVEPFGWATGLKPQTTYEITVRAKDTVGNLSGPSPVLTVTTPKGPPAECGKLNGDTPEWISACTYMAGFSNVKKLDSAVVLNDPAQNPVLTNVAYHATKTTAKAKFKFVASMQTRATMLTFGFMPTTATMELEQREVGLLEGQETDTGFKATANVKMTVRLLDATVNGTDLSLGKRCRSVRPMPVTLHSTPEYKNVKDGGPLAGTMTIPRFTGCGVGEDLDPLLNGAIAGGDNAIKIVQAPLCQLASAGCTPADLKQAR</sequence>
<evidence type="ECO:0000256" key="1">
    <source>
        <dbReference type="ARBA" id="ARBA00022737"/>
    </source>
</evidence>
<keyword evidence="5" id="KW-0732">Signal</keyword>
<evidence type="ECO:0000256" key="3">
    <source>
        <dbReference type="ARBA" id="ARBA00023326"/>
    </source>
</evidence>
<keyword evidence="2" id="KW-0326">Glycosidase</keyword>
<proteinExistence type="predicted"/>
<dbReference type="RefSeq" id="WP_344538980.1">
    <property type="nucleotide sequence ID" value="NZ_BAAATD010000002.1"/>
</dbReference>
<evidence type="ECO:0000256" key="4">
    <source>
        <dbReference type="SAM" id="MobiDB-lite"/>
    </source>
</evidence>
<evidence type="ECO:0000256" key="5">
    <source>
        <dbReference type="SAM" id="SignalP"/>
    </source>
</evidence>
<feature type="domain" description="Fibronectin type-III" evidence="6">
    <location>
        <begin position="326"/>
        <end position="417"/>
    </location>
</feature>
<feature type="region of interest" description="Disordered" evidence="4">
    <location>
        <begin position="298"/>
        <end position="331"/>
    </location>
</feature>
<dbReference type="InterPro" id="IPR046542">
    <property type="entry name" value="DUF6801"/>
</dbReference>
<dbReference type="Pfam" id="PF20611">
    <property type="entry name" value="DUF6801"/>
    <property type="match status" value="1"/>
</dbReference>
<comment type="caution">
    <text evidence="7">The sequence shown here is derived from an EMBL/GenBank/DDBJ whole genome shotgun (WGS) entry which is preliminary data.</text>
</comment>
<dbReference type="SMART" id="SM00060">
    <property type="entry name" value="FN3"/>
    <property type="match status" value="2"/>
</dbReference>
<dbReference type="PROSITE" id="PS51318">
    <property type="entry name" value="TAT"/>
    <property type="match status" value="1"/>
</dbReference>
<keyword evidence="1" id="KW-0677">Repeat</keyword>
<accession>A0ABN3PFM4</accession>
<keyword evidence="2" id="KW-0378">Hydrolase</keyword>
<name>A0ABN3PFM4_9ACTN</name>
<gene>
    <name evidence="7" type="ORF">GCM10010411_14730</name>
</gene>
<dbReference type="Gene3D" id="2.60.40.10">
    <property type="entry name" value="Immunoglobulins"/>
    <property type="match status" value="2"/>
</dbReference>
<evidence type="ECO:0000313" key="7">
    <source>
        <dbReference type="EMBL" id="GAA2583139.1"/>
    </source>
</evidence>
<feature type="signal peptide" evidence="5">
    <location>
        <begin position="1"/>
        <end position="28"/>
    </location>
</feature>
<dbReference type="PANTHER" id="PTHR46708:SF2">
    <property type="entry name" value="FIBRONECTIN TYPE-III DOMAIN-CONTAINING PROTEIN"/>
    <property type="match status" value="1"/>
</dbReference>
<dbReference type="Pfam" id="PF00041">
    <property type="entry name" value="fn3"/>
    <property type="match status" value="2"/>
</dbReference>
<keyword evidence="3" id="KW-0624">Polysaccharide degradation</keyword>
<dbReference type="Proteomes" id="UP001501509">
    <property type="component" value="Unassembled WGS sequence"/>
</dbReference>
<dbReference type="PANTHER" id="PTHR46708">
    <property type="entry name" value="TENASCIN"/>
    <property type="match status" value="1"/>
</dbReference>
<dbReference type="InterPro" id="IPR036116">
    <property type="entry name" value="FN3_sf"/>
</dbReference>
<feature type="chain" id="PRO_5046377697" description="Fibronectin type-III domain-containing protein" evidence="5">
    <location>
        <begin position="29"/>
        <end position="632"/>
    </location>
</feature>
<dbReference type="EMBL" id="BAAATD010000002">
    <property type="protein sequence ID" value="GAA2583139.1"/>
    <property type="molecule type" value="Genomic_DNA"/>
</dbReference>